<comment type="caution">
    <text evidence="6">The sequence shown here is derived from an EMBL/GenBank/DDBJ whole genome shotgun (WGS) entry which is preliminary data.</text>
</comment>
<dbReference type="InterPro" id="IPR013595">
    <property type="entry name" value="Pept_S33_TAP-like_C"/>
</dbReference>
<dbReference type="SUPFAM" id="SSF53474">
    <property type="entry name" value="alpha/beta-Hydrolases"/>
    <property type="match status" value="1"/>
</dbReference>
<dbReference type="Proteomes" id="UP000248039">
    <property type="component" value="Unassembled WGS sequence"/>
</dbReference>
<reference evidence="6 7" key="1">
    <citation type="submission" date="2018-03" db="EMBL/GenBank/DDBJ databases">
        <title>Bioinformatic expansion and discovery of thiopeptide antibiotics.</title>
        <authorList>
            <person name="Schwalen C.J."/>
            <person name="Hudson G.A."/>
            <person name="Mitchell D.A."/>
        </authorList>
    </citation>
    <scope>NUCLEOTIDE SEQUENCE [LARGE SCALE GENOMIC DNA]</scope>
    <source>
        <strain evidence="6 7">ATCC 21389</strain>
    </source>
</reference>
<evidence type="ECO:0000313" key="7">
    <source>
        <dbReference type="Proteomes" id="UP000248039"/>
    </source>
</evidence>
<keyword evidence="3 6" id="KW-0378">Hydrolase</keyword>
<dbReference type="AlphaFoldDB" id="A0A2V4NQ88"/>
<gene>
    <name evidence="6" type="ORF">C7C46_17520</name>
</gene>
<evidence type="ECO:0000256" key="1">
    <source>
        <dbReference type="ARBA" id="ARBA00010088"/>
    </source>
</evidence>
<name>A0A2V4NQ88_9ACTN</name>
<feature type="domain" description="Peptidase S33 tripeptidyl aminopeptidase-like C-terminal" evidence="5">
    <location>
        <begin position="405"/>
        <end position="500"/>
    </location>
</feature>
<dbReference type="EMBL" id="PYBW01000053">
    <property type="protein sequence ID" value="PYC78125.1"/>
    <property type="molecule type" value="Genomic_DNA"/>
</dbReference>
<feature type="signal peptide" evidence="4">
    <location>
        <begin position="1"/>
        <end position="32"/>
    </location>
</feature>
<dbReference type="PROSITE" id="PS51257">
    <property type="entry name" value="PROKAR_LIPOPROTEIN"/>
    <property type="match status" value="1"/>
</dbReference>
<dbReference type="InterPro" id="IPR051601">
    <property type="entry name" value="Serine_prot/Carboxylest_S33"/>
</dbReference>
<evidence type="ECO:0000256" key="2">
    <source>
        <dbReference type="ARBA" id="ARBA00022729"/>
    </source>
</evidence>
<evidence type="ECO:0000313" key="6">
    <source>
        <dbReference type="EMBL" id="PYC78125.1"/>
    </source>
</evidence>
<keyword evidence="2 4" id="KW-0732">Signal</keyword>
<dbReference type="PANTHER" id="PTHR43248">
    <property type="entry name" value="2-SUCCINYL-6-HYDROXY-2,4-CYCLOHEXADIENE-1-CARBOXYLATE SYNTHASE"/>
    <property type="match status" value="1"/>
</dbReference>
<dbReference type="InterPro" id="IPR029058">
    <property type="entry name" value="AB_hydrolase_fold"/>
</dbReference>
<proteinExistence type="inferred from homology"/>
<accession>A0A2V4NQ88</accession>
<evidence type="ECO:0000256" key="3">
    <source>
        <dbReference type="ARBA" id="ARBA00022801"/>
    </source>
</evidence>
<dbReference type="Gene3D" id="3.40.50.1820">
    <property type="entry name" value="alpha/beta hydrolase"/>
    <property type="match status" value="1"/>
</dbReference>
<dbReference type="GO" id="GO:0016787">
    <property type="term" value="F:hydrolase activity"/>
    <property type="evidence" value="ECO:0007669"/>
    <property type="project" value="UniProtKB-KW"/>
</dbReference>
<feature type="chain" id="PRO_5016145648" evidence="4">
    <location>
        <begin position="33"/>
        <end position="502"/>
    </location>
</feature>
<protein>
    <submittedName>
        <fullName evidence="6">Alpha/beta hydrolase</fullName>
    </submittedName>
</protein>
<organism evidence="6 7">
    <name type="scientific">Streptomyces tateyamensis</name>
    <dbReference type="NCBI Taxonomy" id="565073"/>
    <lineage>
        <taxon>Bacteria</taxon>
        <taxon>Bacillati</taxon>
        <taxon>Actinomycetota</taxon>
        <taxon>Actinomycetes</taxon>
        <taxon>Kitasatosporales</taxon>
        <taxon>Streptomycetaceae</taxon>
        <taxon>Streptomyces</taxon>
    </lineage>
</organism>
<keyword evidence="7" id="KW-1185">Reference proteome</keyword>
<sequence>MTAVTFRRLLVPALLAALLLSACSSTGRPAPAAYDRISWSSCGSGLQCGRLKVPLDYAAPDGPAIELAVVREPARDAGQRIGSLVVNPGGPGESGVAMVRDGTEQFAGPLHDRYDIVGFDPRGTGDSSPVRCLTDRQRDAADQQDDPADPQARLAFREQQAREYAQACEANAGKLLPFVGTRNTARDMDRLRQALGQEKLDYLGVSYGTYLGALYAEEFPQRTGRLVLDGAVDPAQDKLDAGVQQQIGFEKSLERFAADCATAHPQECPLGQDPARAGLRAAEFLDGLRAAPLPTQDRDGRKLTSALGWTGALMFLYGDQGTAWSELRAALSAGIDQHDGAPLLAAADAYNGRDAGGHYNSSDDAHTAIGCADAPSPVPSPQRVQQVLAQLKQQAPLLNRDTTAEDVQDPGCSDWPFRTTEQPHTVRADGSAPILVIGSTGDPATPYQAAVNLAHGLADATLLTRQGEGHAAFGSGNACVTAALDTYLVSGVRPAAGTTCAG</sequence>
<dbReference type="OrthoDB" id="4498590at2"/>
<evidence type="ECO:0000259" key="5">
    <source>
        <dbReference type="Pfam" id="PF08386"/>
    </source>
</evidence>
<comment type="similarity">
    <text evidence="1">Belongs to the peptidase S33 family.</text>
</comment>
<dbReference type="Pfam" id="PF08386">
    <property type="entry name" value="Abhydrolase_4"/>
    <property type="match status" value="1"/>
</dbReference>
<dbReference type="PANTHER" id="PTHR43248:SF29">
    <property type="entry name" value="TRIPEPTIDYL AMINOPEPTIDASE"/>
    <property type="match status" value="1"/>
</dbReference>
<evidence type="ECO:0000256" key="4">
    <source>
        <dbReference type="SAM" id="SignalP"/>
    </source>
</evidence>